<dbReference type="EMBL" id="CP002194">
    <property type="protein sequence ID" value="AFD27850.1"/>
    <property type="molecule type" value="Genomic_DNA"/>
</dbReference>
<sequence length="66" mass="6896">MLKHLIFLDAQAAIEGCPCCHARLLLAAAPLWVGAWAVVPSLVAPGAQATASVRTTPQAQLAHPDR</sequence>
<protein>
    <submittedName>
        <fullName evidence="1">Uncharacterized protein</fullName>
    </submittedName>
</protein>
<dbReference type="AlphaFoldDB" id="H8H2V3"/>
<name>H8H2V3_DEIGI</name>
<dbReference type="Proteomes" id="UP000007575">
    <property type="component" value="Plasmid P3"/>
</dbReference>
<geneLocation type="plasmid" evidence="1 2">
    <name>P3</name>
</geneLocation>
<evidence type="ECO:0000313" key="2">
    <source>
        <dbReference type="Proteomes" id="UP000007575"/>
    </source>
</evidence>
<dbReference type="HOGENOM" id="CLU_193605_0_0_0"/>
<organism evidence="1 2">
    <name type="scientific">Deinococcus gobiensis (strain DSM 21396 / JCM 16679 / CGMCC 1.7299 / I-0)</name>
    <dbReference type="NCBI Taxonomy" id="745776"/>
    <lineage>
        <taxon>Bacteria</taxon>
        <taxon>Thermotogati</taxon>
        <taxon>Deinococcota</taxon>
        <taxon>Deinococci</taxon>
        <taxon>Deinococcales</taxon>
        <taxon>Deinococcaceae</taxon>
        <taxon>Deinococcus</taxon>
    </lineage>
</organism>
<evidence type="ECO:0000313" key="1">
    <source>
        <dbReference type="EMBL" id="AFD27850.1"/>
    </source>
</evidence>
<reference evidence="1 2" key="1">
    <citation type="journal article" date="2012" name="PLoS ONE">
        <title>Genome sequence and transcriptome analysis of the radioresistant bacterium Deinococcus gobiensis: insights into the extreme environmental adaptations.</title>
        <authorList>
            <person name="Yuan M."/>
            <person name="Chen M."/>
            <person name="Zhang W."/>
            <person name="Lu W."/>
            <person name="Wang J."/>
            <person name="Yang M."/>
            <person name="Zhao P."/>
            <person name="Tang R."/>
            <person name="Li X."/>
            <person name="Hao Y."/>
            <person name="Zhou Z."/>
            <person name="Zhan Y."/>
            <person name="Yu H."/>
            <person name="Teng C."/>
            <person name="Yan Y."/>
            <person name="Ping S."/>
            <person name="Wang Y."/>
            <person name="Lin M."/>
        </authorList>
    </citation>
    <scope>NUCLEOTIDE SEQUENCE [LARGE SCALE GENOMIC DNA]</scope>
    <source>
        <strain evidence="2">DSM 21396 / JCM 16679 / CGMCC 1.7299 / I-0</strain>
        <plasmid evidence="1">P3</plasmid>
    </source>
</reference>
<dbReference type="KEGG" id="dgo:DGo_PC0058"/>
<keyword evidence="2" id="KW-1185">Reference proteome</keyword>
<keyword evidence="1" id="KW-0614">Plasmid</keyword>
<accession>H8H2V3</accession>
<gene>
    <name evidence="1" type="ordered locus">DGo_PC0058</name>
</gene>
<proteinExistence type="predicted"/>